<keyword evidence="4" id="KW-0808">Transferase</keyword>
<accession>A0ABU3BMM7</accession>
<evidence type="ECO:0000256" key="2">
    <source>
        <dbReference type="ARBA" id="ARBA00012438"/>
    </source>
</evidence>
<dbReference type="SMART" id="SM00388">
    <property type="entry name" value="HisKA"/>
    <property type="match status" value="1"/>
</dbReference>
<gene>
    <name evidence="4" type="ORF">RM540_01890</name>
</gene>
<name>A0ABU3BMM7_9BACT</name>
<evidence type="ECO:0000313" key="5">
    <source>
        <dbReference type="Proteomes" id="UP001267426"/>
    </source>
</evidence>
<feature type="domain" description="Signal transduction histidine kinase dimerisation/phosphoacceptor" evidence="3">
    <location>
        <begin position="107"/>
        <end position="173"/>
    </location>
</feature>
<organism evidence="4 5">
    <name type="scientific">Rubrivirga litoralis</name>
    <dbReference type="NCBI Taxonomy" id="3075598"/>
    <lineage>
        <taxon>Bacteria</taxon>
        <taxon>Pseudomonadati</taxon>
        <taxon>Rhodothermota</taxon>
        <taxon>Rhodothermia</taxon>
        <taxon>Rhodothermales</taxon>
        <taxon>Rubricoccaceae</taxon>
        <taxon>Rubrivirga</taxon>
    </lineage>
</organism>
<dbReference type="EMBL" id="JAVRHT010000002">
    <property type="protein sequence ID" value="MDT0630486.1"/>
    <property type="molecule type" value="Genomic_DNA"/>
</dbReference>
<dbReference type="Gene3D" id="1.10.287.130">
    <property type="match status" value="1"/>
</dbReference>
<reference evidence="4 5" key="1">
    <citation type="submission" date="2023-09" db="EMBL/GenBank/DDBJ databases">
        <authorList>
            <person name="Rey-Velasco X."/>
        </authorList>
    </citation>
    <scope>NUCLEOTIDE SEQUENCE [LARGE SCALE GENOMIC DNA]</scope>
    <source>
        <strain evidence="4 5">F394</strain>
    </source>
</reference>
<dbReference type="Pfam" id="PF00512">
    <property type="entry name" value="HisKA"/>
    <property type="match status" value="1"/>
</dbReference>
<keyword evidence="4" id="KW-0418">Kinase</keyword>
<dbReference type="Proteomes" id="UP001267426">
    <property type="component" value="Unassembled WGS sequence"/>
</dbReference>
<comment type="caution">
    <text evidence="4">The sequence shown here is derived from an EMBL/GenBank/DDBJ whole genome shotgun (WGS) entry which is preliminary data.</text>
</comment>
<dbReference type="CDD" id="cd00082">
    <property type="entry name" value="HisKA"/>
    <property type="match status" value="1"/>
</dbReference>
<evidence type="ECO:0000313" key="4">
    <source>
        <dbReference type="EMBL" id="MDT0630486.1"/>
    </source>
</evidence>
<keyword evidence="5" id="KW-1185">Reference proteome</keyword>
<proteinExistence type="predicted"/>
<evidence type="ECO:0000259" key="3">
    <source>
        <dbReference type="SMART" id="SM00388"/>
    </source>
</evidence>
<dbReference type="RefSeq" id="WP_311661612.1">
    <property type="nucleotide sequence ID" value="NZ_JAVRHT010000002.1"/>
</dbReference>
<dbReference type="GO" id="GO:0016301">
    <property type="term" value="F:kinase activity"/>
    <property type="evidence" value="ECO:0007669"/>
    <property type="project" value="UniProtKB-KW"/>
</dbReference>
<comment type="catalytic activity">
    <reaction evidence="1">
        <text>ATP + protein L-histidine = ADP + protein N-phospho-L-histidine.</text>
        <dbReference type="EC" id="2.7.13.3"/>
    </reaction>
</comment>
<dbReference type="SUPFAM" id="SSF47384">
    <property type="entry name" value="Homodimeric domain of signal transducing histidine kinase"/>
    <property type="match status" value="1"/>
</dbReference>
<evidence type="ECO:0000256" key="1">
    <source>
        <dbReference type="ARBA" id="ARBA00000085"/>
    </source>
</evidence>
<dbReference type="InterPro" id="IPR036097">
    <property type="entry name" value="HisK_dim/P_sf"/>
</dbReference>
<sequence length="179" mass="18532">MPPPTVLLVGPDAEQWAARADADVTAAPDLDAARAYLAGTVFDAVWVQDGLPVAGLRALRDALGLATTVGAVASYDDVVGHLARAGEPAAGGRAGRSTSDERQALVELRDEMSRVAHALNNPLSVIAGNAQLGLELGNALGLDPDVQATFEEIQQAATDLGDLFSEVAALRARIDRLLS</sequence>
<protein>
    <recommendedName>
        <fullName evidence="2">histidine kinase</fullName>
        <ecNumber evidence="2">2.7.13.3</ecNumber>
    </recommendedName>
</protein>
<dbReference type="InterPro" id="IPR003661">
    <property type="entry name" value="HisK_dim/P_dom"/>
</dbReference>
<dbReference type="EC" id="2.7.13.3" evidence="2"/>